<feature type="domain" description="AAA+ ATPase" evidence="1">
    <location>
        <begin position="362"/>
        <end position="547"/>
    </location>
</feature>
<dbReference type="Proteomes" id="UP001596201">
    <property type="component" value="Unassembled WGS sequence"/>
</dbReference>
<dbReference type="SMART" id="SM00382">
    <property type="entry name" value="AAA"/>
    <property type="match status" value="1"/>
</dbReference>
<dbReference type="SUPFAM" id="SSF52540">
    <property type="entry name" value="P-loop containing nucleoside triphosphate hydrolases"/>
    <property type="match status" value="1"/>
</dbReference>
<dbReference type="InterPro" id="IPR052934">
    <property type="entry name" value="Methyl-DNA_Rec/Restrict_Enz"/>
</dbReference>
<dbReference type="EMBL" id="JBHSKX010000002">
    <property type="protein sequence ID" value="MFC5367219.1"/>
    <property type="molecule type" value="Genomic_DNA"/>
</dbReference>
<proteinExistence type="predicted"/>
<dbReference type="PANTHER" id="PTHR37291:SF1">
    <property type="entry name" value="TYPE IV METHYL-DIRECTED RESTRICTION ENZYME ECOKMCRB SUBUNIT"/>
    <property type="match status" value="1"/>
</dbReference>
<name>A0ABD5RB55_9EURY</name>
<organism evidence="2 3">
    <name type="scientific">Salinirubrum litoreum</name>
    <dbReference type="NCBI Taxonomy" id="1126234"/>
    <lineage>
        <taxon>Archaea</taxon>
        <taxon>Methanobacteriati</taxon>
        <taxon>Methanobacteriota</taxon>
        <taxon>Stenosarchaea group</taxon>
        <taxon>Halobacteria</taxon>
        <taxon>Halobacteriales</taxon>
        <taxon>Haloferacaceae</taxon>
        <taxon>Salinirubrum</taxon>
    </lineage>
</organism>
<dbReference type="PANTHER" id="PTHR37291">
    <property type="entry name" value="5-METHYLCYTOSINE-SPECIFIC RESTRICTION ENZYME B"/>
    <property type="match status" value="1"/>
</dbReference>
<evidence type="ECO:0000313" key="2">
    <source>
        <dbReference type="EMBL" id="MFC5367219.1"/>
    </source>
</evidence>
<dbReference type="Gene3D" id="3.40.50.300">
    <property type="entry name" value="P-loop containing nucleotide triphosphate hydrolases"/>
    <property type="match status" value="1"/>
</dbReference>
<dbReference type="AlphaFoldDB" id="A0ABD5RB55"/>
<dbReference type="Pfam" id="PF07728">
    <property type="entry name" value="AAA_5"/>
    <property type="match status" value="1"/>
</dbReference>
<evidence type="ECO:0000313" key="3">
    <source>
        <dbReference type="Proteomes" id="UP001596201"/>
    </source>
</evidence>
<evidence type="ECO:0000259" key="1">
    <source>
        <dbReference type="SMART" id="SM00382"/>
    </source>
</evidence>
<comment type="caution">
    <text evidence="2">The sequence shown here is derived from an EMBL/GenBank/DDBJ whole genome shotgun (WGS) entry which is preliminary data.</text>
</comment>
<accession>A0ABD5RB55</accession>
<dbReference type="InterPro" id="IPR003593">
    <property type="entry name" value="AAA+_ATPase"/>
</dbReference>
<reference evidence="2 3" key="1">
    <citation type="journal article" date="2019" name="Int. J. Syst. Evol. Microbiol.">
        <title>The Global Catalogue of Microorganisms (GCM) 10K type strain sequencing project: providing services to taxonomists for standard genome sequencing and annotation.</title>
        <authorList>
            <consortium name="The Broad Institute Genomics Platform"/>
            <consortium name="The Broad Institute Genome Sequencing Center for Infectious Disease"/>
            <person name="Wu L."/>
            <person name="Ma J."/>
        </authorList>
    </citation>
    <scope>NUCLEOTIDE SEQUENCE [LARGE SCALE GENOMIC DNA]</scope>
    <source>
        <strain evidence="2 3">CGMCC 1.12237</strain>
    </source>
</reference>
<sequence length="695" mass="78406">MRSLSLVHVRDREAFERTVTTPVEITEDAPGDLNRGDKLRLWAIHHDDSERNRTEYEALAPGDGVVFHDGENVFAAGEVGRLFDVEQAGAELGDWLWDDPHRTLAFTVEEFVEGLTVSLDAVWEAFGYGPEHSTSTALTRASASALDTLEQEYDTLEAFYGWLVDAPEHSRKLAAEIEPSSTSSAPYYWVNQSNNPEEIEEGYLQAPLDSFPNYDLRKLEPGDLVFNYRNGEIIGVSAVEGHAYVVDTDAEEQKHRVDIDLDRFADPIRFADVFEYLTREDVRLDKYYPVNPAGINQQYLFNLSEKAGDYLLERGRHESVQVDRLEDRLSLPRVEIDLPSELHFPDGESARLQRQINAALNAGKHIILTGPPGTGKSRLARAVATQAAETAAVDDYTFTTATAEWTTFDTVGGYVPSREDTGLEFDPRLVLQCFRDDEELVRNEWLVIDELNRADIDKALGPLFSVLSQDSVELPFERDERIRIDWVENRDQDTFESIARSPDRFPVTPAWRLIGTMNTFDKTSLYDLSYAFMRRFSFIHVGVPGLTTDTGAVDYSLLDPSGQTNYATKWARATPELQDTIVEYHRELSLIWAIINDYRTIGPAIVRDMLGYLDAAEGGDDTTPLTTAIITLVFPQLEGMRQSEQRALIEDLTTGSLRGEAKTGEDDPSESVELRIDAPYLRAKARDFFELDIEE</sequence>
<keyword evidence="3" id="KW-1185">Reference proteome</keyword>
<dbReference type="InterPro" id="IPR011704">
    <property type="entry name" value="ATPase_dyneun-rel_AAA"/>
</dbReference>
<dbReference type="RefSeq" id="WP_227229482.1">
    <property type="nucleotide sequence ID" value="NZ_JAJCVJ010000002.1"/>
</dbReference>
<protein>
    <submittedName>
        <fullName evidence="2">AAA family ATPase</fullName>
    </submittedName>
</protein>
<dbReference type="InterPro" id="IPR027417">
    <property type="entry name" value="P-loop_NTPase"/>
</dbReference>
<gene>
    <name evidence="2" type="ORF">ACFPJ5_09725</name>
</gene>